<evidence type="ECO:0000256" key="2">
    <source>
        <dbReference type="ARBA" id="ARBA00023015"/>
    </source>
</evidence>
<evidence type="ECO:0000256" key="1">
    <source>
        <dbReference type="ARBA" id="ARBA00004123"/>
    </source>
</evidence>
<dbReference type="PROSITE" id="PS50888">
    <property type="entry name" value="BHLH"/>
    <property type="match status" value="1"/>
</dbReference>
<comment type="subcellular location">
    <subcellularLocation>
        <location evidence="1">Nucleus</location>
    </subcellularLocation>
</comment>
<feature type="region of interest" description="Disordered" evidence="5">
    <location>
        <begin position="1"/>
        <end position="24"/>
    </location>
</feature>
<protein>
    <recommendedName>
        <fullName evidence="6">BHLH domain-containing protein</fullName>
    </recommendedName>
</protein>
<gene>
    <name evidence="7" type="ORF">CSSPJE1EN1_LOCUS14017</name>
</gene>
<feature type="domain" description="BHLH" evidence="6">
    <location>
        <begin position="307"/>
        <end position="356"/>
    </location>
</feature>
<dbReference type="Proteomes" id="UP001497444">
    <property type="component" value="Chromosome 2"/>
</dbReference>
<dbReference type="SMART" id="SM00353">
    <property type="entry name" value="HLH"/>
    <property type="match status" value="1"/>
</dbReference>
<evidence type="ECO:0000256" key="3">
    <source>
        <dbReference type="ARBA" id="ARBA00023163"/>
    </source>
</evidence>
<evidence type="ECO:0000256" key="5">
    <source>
        <dbReference type="SAM" id="MobiDB-lite"/>
    </source>
</evidence>
<keyword evidence="2" id="KW-0805">Transcription regulation</keyword>
<dbReference type="InterPro" id="IPR011598">
    <property type="entry name" value="bHLH_dom"/>
</dbReference>
<evidence type="ECO:0000313" key="7">
    <source>
        <dbReference type="EMBL" id="CAK9268539.1"/>
    </source>
</evidence>
<dbReference type="Pfam" id="PF00010">
    <property type="entry name" value="HLH"/>
    <property type="match status" value="1"/>
</dbReference>
<keyword evidence="4" id="KW-0539">Nucleus</keyword>
<evidence type="ECO:0000313" key="8">
    <source>
        <dbReference type="Proteomes" id="UP001497444"/>
    </source>
</evidence>
<dbReference type="Gene3D" id="4.10.280.10">
    <property type="entry name" value="Helix-loop-helix DNA-binding domain"/>
    <property type="match status" value="1"/>
</dbReference>
<accession>A0ABP0WNX5</accession>
<organism evidence="7 8">
    <name type="scientific">Sphagnum jensenii</name>
    <dbReference type="NCBI Taxonomy" id="128206"/>
    <lineage>
        <taxon>Eukaryota</taxon>
        <taxon>Viridiplantae</taxon>
        <taxon>Streptophyta</taxon>
        <taxon>Embryophyta</taxon>
        <taxon>Bryophyta</taxon>
        <taxon>Sphagnophytina</taxon>
        <taxon>Sphagnopsida</taxon>
        <taxon>Sphagnales</taxon>
        <taxon>Sphagnaceae</taxon>
        <taxon>Sphagnum</taxon>
    </lineage>
</organism>
<evidence type="ECO:0000256" key="4">
    <source>
        <dbReference type="ARBA" id="ARBA00023242"/>
    </source>
</evidence>
<reference evidence="7 8" key="1">
    <citation type="submission" date="2024-02" db="EMBL/GenBank/DDBJ databases">
        <authorList>
            <consortium name="ELIXIR-Norway"/>
            <consortium name="Elixir Norway"/>
        </authorList>
    </citation>
    <scope>NUCLEOTIDE SEQUENCE [LARGE SCALE GENOMIC DNA]</scope>
</reference>
<keyword evidence="3" id="KW-0804">Transcription</keyword>
<evidence type="ECO:0000259" key="6">
    <source>
        <dbReference type="PROSITE" id="PS50888"/>
    </source>
</evidence>
<dbReference type="PANTHER" id="PTHR45914:SF12">
    <property type="entry name" value="TRANSCRIPTION FACTOR BHLH87"/>
    <property type="match status" value="1"/>
</dbReference>
<dbReference type="CDD" id="cd11454">
    <property type="entry name" value="bHLH_AtIND_like"/>
    <property type="match status" value="1"/>
</dbReference>
<name>A0ABP0WNX5_9BRYO</name>
<dbReference type="InterPro" id="IPR045843">
    <property type="entry name" value="IND-like"/>
</dbReference>
<dbReference type="EMBL" id="OZ020097">
    <property type="protein sequence ID" value="CAK9268539.1"/>
    <property type="molecule type" value="Genomic_DNA"/>
</dbReference>
<dbReference type="InterPro" id="IPR036638">
    <property type="entry name" value="HLH_DNA-bd_sf"/>
</dbReference>
<feature type="region of interest" description="Disordered" evidence="5">
    <location>
        <begin position="51"/>
        <end position="77"/>
    </location>
</feature>
<feature type="compositionally biased region" description="Polar residues" evidence="5">
    <location>
        <begin position="60"/>
        <end position="74"/>
    </location>
</feature>
<dbReference type="PANTHER" id="PTHR45914">
    <property type="entry name" value="TRANSCRIPTION FACTOR HEC3-RELATED"/>
    <property type="match status" value="1"/>
</dbReference>
<keyword evidence="8" id="KW-1185">Reference proteome</keyword>
<proteinExistence type="predicted"/>
<sequence>MFGLSGDHASQVMEKDEEEEEEQLQQQLLLLGGARKSHVGLLQAFATGEQLSPGRVGGSSVESLLQGSSTSSEMTAEGVDASGLICNSSMAMDRRCLEQLTTVGASTLSTDMLRENLEIMAQSELEIMSPGASEPTVSDSSGSRTSGQNFGRVFFSHLQLAGGPDTVPDQCTLEPTVFRAPLHVSGETWRGGESSDGIVCSEGDVIYDATTTTPQMQKLQYPVSQGISGTSLTSVPLLFPFPGTQVISEAQAKAMMIPAADPAMRPILTFGGGAPAAAIPPSSSRTLLGPEMELLSASRPKRRNVRISKDPQSVAARHRRERISDRIRMLQRLVPGGTKMDTASMLDEAIHYVKFLKLQLQVLEQLGNSFDSNLTTERMPPAAYQLLVLSPQSGVALPKPFDLNCSAYNQVAHDECPSADVLHSSSTTGSDHHITGWSSRTSLSSMCLPDHAQEQFCH</sequence>
<dbReference type="SUPFAM" id="SSF47459">
    <property type="entry name" value="HLH, helix-loop-helix DNA-binding domain"/>
    <property type="match status" value="1"/>
</dbReference>